<gene>
    <name evidence="1" type="ORF">MmTuc01_3045</name>
</gene>
<dbReference type="Proteomes" id="UP000011718">
    <property type="component" value="Chromosome"/>
</dbReference>
<protein>
    <submittedName>
        <fullName evidence="1">Uncharacterized protein</fullName>
    </submittedName>
</protein>
<dbReference type="HOGENOM" id="CLU_2949322_0_0_2"/>
<accession>M1QMQ5</accession>
<organism evidence="1 2">
    <name type="scientific">Methanosarcina mazei Tuc01</name>
    <dbReference type="NCBI Taxonomy" id="1236903"/>
    <lineage>
        <taxon>Archaea</taxon>
        <taxon>Methanobacteriati</taxon>
        <taxon>Methanobacteriota</taxon>
        <taxon>Stenosarchaea group</taxon>
        <taxon>Methanomicrobia</taxon>
        <taxon>Methanosarcinales</taxon>
        <taxon>Methanosarcinaceae</taxon>
        <taxon>Methanosarcina</taxon>
    </lineage>
</organism>
<evidence type="ECO:0000313" key="2">
    <source>
        <dbReference type="Proteomes" id="UP000011718"/>
    </source>
</evidence>
<dbReference type="KEGG" id="mmaz:MmTuc01_3045"/>
<dbReference type="BioCyc" id="MMAZ1236903:G139K-2901-MONOMER"/>
<evidence type="ECO:0000313" key="1">
    <source>
        <dbReference type="EMBL" id="AGF98314.1"/>
    </source>
</evidence>
<dbReference type="EMBL" id="CP004144">
    <property type="protein sequence ID" value="AGF98314.1"/>
    <property type="molecule type" value="Genomic_DNA"/>
</dbReference>
<dbReference type="AlphaFoldDB" id="M1QMQ5"/>
<proteinExistence type="predicted"/>
<sequence>MHYECPGRVAGGNAILFRALKNYSQKTILFSGFICSFRLLIRIYSAFSELFEINACSFF</sequence>
<name>M1QMQ5_METMZ</name>
<reference evidence="1 2" key="1">
    <citation type="journal article" date="2013" name="Genome Announc.">
        <title>Complete Genome of a Methanosarcina mazei Strain Isolated from Sediment Samples from an Amazonian Flooded Area.</title>
        <authorList>
            <person name="Assis das Gracas D."/>
            <person name="Thiago Juca Ramos R."/>
            <person name="Vieira Araujo A.C."/>
            <person name="Zahlouth R."/>
            <person name="Ribeiro Carneiro A."/>
            <person name="Souza Lopes T."/>
            <person name="Azevedo Barauna R."/>
            <person name="Azevedo V."/>
            <person name="Cruz Schneider M.P."/>
            <person name="Pellizari V.H."/>
            <person name="Silva A."/>
        </authorList>
    </citation>
    <scope>NUCLEOTIDE SEQUENCE [LARGE SCALE GENOMIC DNA]</scope>
    <source>
        <strain evidence="1 2">Tuc01</strain>
    </source>
</reference>